<protein>
    <submittedName>
        <fullName evidence="2">Uncharacterized protein</fullName>
    </submittedName>
</protein>
<evidence type="ECO:0000313" key="3">
    <source>
        <dbReference type="Proteomes" id="UP000479000"/>
    </source>
</evidence>
<dbReference type="EMBL" id="CADCXU010013416">
    <property type="protein sequence ID" value="CAB0003298.1"/>
    <property type="molecule type" value="Genomic_DNA"/>
</dbReference>
<name>A0A6H5H3L9_9HEMI</name>
<accession>A0A6H5H3L9</accession>
<dbReference type="GO" id="GO:0005634">
    <property type="term" value="C:nucleus"/>
    <property type="evidence" value="ECO:0007669"/>
    <property type="project" value="InterPro"/>
</dbReference>
<keyword evidence="3" id="KW-1185">Reference proteome</keyword>
<evidence type="ECO:0000313" key="1">
    <source>
        <dbReference type="EMBL" id="CAB0003298.1"/>
    </source>
</evidence>
<dbReference type="AlphaFoldDB" id="A0A6H5H3L9"/>
<organism evidence="2 3">
    <name type="scientific">Nesidiocoris tenuis</name>
    <dbReference type="NCBI Taxonomy" id="355587"/>
    <lineage>
        <taxon>Eukaryota</taxon>
        <taxon>Metazoa</taxon>
        <taxon>Ecdysozoa</taxon>
        <taxon>Arthropoda</taxon>
        <taxon>Hexapoda</taxon>
        <taxon>Insecta</taxon>
        <taxon>Pterygota</taxon>
        <taxon>Neoptera</taxon>
        <taxon>Paraneoptera</taxon>
        <taxon>Hemiptera</taxon>
        <taxon>Heteroptera</taxon>
        <taxon>Panheteroptera</taxon>
        <taxon>Cimicomorpha</taxon>
        <taxon>Miridae</taxon>
        <taxon>Dicyphina</taxon>
        <taxon>Nesidiocoris</taxon>
    </lineage>
</organism>
<feature type="non-terminal residue" evidence="2">
    <location>
        <position position="111"/>
    </location>
</feature>
<evidence type="ECO:0000313" key="2">
    <source>
        <dbReference type="EMBL" id="CAB0008290.1"/>
    </source>
</evidence>
<reference evidence="2 3" key="1">
    <citation type="submission" date="2020-02" db="EMBL/GenBank/DDBJ databases">
        <authorList>
            <person name="Ferguson B K."/>
        </authorList>
    </citation>
    <scope>NUCLEOTIDE SEQUENCE [LARGE SCALE GENOMIC DNA]</scope>
</reference>
<dbReference type="Pfam" id="PF04801">
    <property type="entry name" value="RPC5"/>
    <property type="match status" value="1"/>
</dbReference>
<dbReference type="OrthoDB" id="340681at2759"/>
<dbReference type="EMBL" id="CADCXU010020353">
    <property type="protein sequence ID" value="CAB0008290.1"/>
    <property type="molecule type" value="Genomic_DNA"/>
</dbReference>
<proteinExistence type="predicted"/>
<dbReference type="InterPro" id="IPR006886">
    <property type="entry name" value="RNA_pol_III_Rpc5"/>
</dbReference>
<gene>
    <name evidence="2" type="ORF">NTEN_LOCUS13536</name>
    <name evidence="1" type="ORF">NTEN_LOCUS8874</name>
</gene>
<dbReference type="Proteomes" id="UP000479000">
    <property type="component" value="Unassembled WGS sequence"/>
</dbReference>
<sequence length="111" mass="12852">MIIFRNRCRAASSRKIKRSSSKSAWTRQAVISTKAMANRSPRTSTRISHLPKGHIRLEEDEAKVVRVQFQRAESDRAKKAREASYTHYMEKTGVEPWYNTQYHNVDSAIAK</sequence>
<dbReference type="GO" id="GO:0006351">
    <property type="term" value="P:DNA-templated transcription"/>
    <property type="evidence" value="ECO:0007669"/>
    <property type="project" value="InterPro"/>
</dbReference>